<comment type="caution">
    <text evidence="2">The sequence shown here is derived from an EMBL/GenBank/DDBJ whole genome shotgun (WGS) entry which is preliminary data.</text>
</comment>
<dbReference type="Pfam" id="PF02263">
    <property type="entry name" value="GBP"/>
    <property type="match status" value="1"/>
</dbReference>
<keyword evidence="3" id="KW-1185">Reference proteome</keyword>
<gene>
    <name evidence="2" type="ORF">BpHYR1_047440</name>
</gene>
<dbReference type="PANTHER" id="PTHR10751">
    <property type="entry name" value="GUANYLATE BINDING PROTEIN"/>
    <property type="match status" value="1"/>
</dbReference>
<evidence type="ECO:0000313" key="3">
    <source>
        <dbReference type="Proteomes" id="UP000276133"/>
    </source>
</evidence>
<proteinExistence type="predicted"/>
<dbReference type="OrthoDB" id="2135133at2759"/>
<feature type="domain" description="Guanylate-binding protein N-terminal" evidence="1">
    <location>
        <begin position="63"/>
        <end position="196"/>
    </location>
</feature>
<dbReference type="Gene3D" id="3.40.50.300">
    <property type="entry name" value="P-loop containing nucleotide triphosphate hydrolases"/>
    <property type="match status" value="2"/>
</dbReference>
<sequence>MNDIKGKNVIKLIEQNNQGKLIINNVALKFIQNLNDHVGVIVAVGKKRLGKSFMLNRLGLESKESSKEWDCKIFVLSLLMSSYLIYNTNGTYTRDDLEKLSLVTKISENIRKNSSSEMDKNDFPELLWVCRDYKFEIKNDDAGRDGLKEFMKTHFETDNLNKTKDFFIKSFKNIDGFYLPYPDLEHKNEEFFSELHEFMNSVEKRNELIYESSFFFRINEFIEKTRNECFDELKKKIEKSYLKEY</sequence>
<dbReference type="STRING" id="10195.A0A3M7T976"/>
<accession>A0A3M7T976</accession>
<dbReference type="SUPFAM" id="SSF52540">
    <property type="entry name" value="P-loop containing nucleoside triphosphate hydrolases"/>
    <property type="match status" value="1"/>
</dbReference>
<dbReference type="InterPro" id="IPR027417">
    <property type="entry name" value="P-loop_NTPase"/>
</dbReference>
<protein>
    <submittedName>
        <fullName evidence="2">Guanylate-binding 6</fullName>
        <ecNumber evidence="2">3.6.1.15</ecNumber>
    </submittedName>
</protein>
<dbReference type="GO" id="GO:0005525">
    <property type="term" value="F:GTP binding"/>
    <property type="evidence" value="ECO:0007669"/>
    <property type="project" value="InterPro"/>
</dbReference>
<reference evidence="2 3" key="1">
    <citation type="journal article" date="2018" name="Sci. Rep.">
        <title>Genomic signatures of local adaptation to the degree of environmental predictability in rotifers.</title>
        <authorList>
            <person name="Franch-Gras L."/>
            <person name="Hahn C."/>
            <person name="Garcia-Roger E.M."/>
            <person name="Carmona M.J."/>
            <person name="Serra M."/>
            <person name="Gomez A."/>
        </authorList>
    </citation>
    <scope>NUCLEOTIDE SEQUENCE [LARGE SCALE GENOMIC DNA]</scope>
    <source>
        <strain evidence="2">HYR1</strain>
    </source>
</reference>
<dbReference type="Proteomes" id="UP000276133">
    <property type="component" value="Unassembled WGS sequence"/>
</dbReference>
<dbReference type="EC" id="3.6.1.15" evidence="2"/>
<dbReference type="AlphaFoldDB" id="A0A3M7T976"/>
<keyword evidence="2" id="KW-0378">Hydrolase</keyword>
<name>A0A3M7T976_BRAPC</name>
<dbReference type="EMBL" id="REGN01000094">
    <property type="protein sequence ID" value="RNA44529.1"/>
    <property type="molecule type" value="Genomic_DNA"/>
</dbReference>
<dbReference type="InterPro" id="IPR015894">
    <property type="entry name" value="Guanylate-bd_N"/>
</dbReference>
<evidence type="ECO:0000259" key="1">
    <source>
        <dbReference type="Pfam" id="PF02263"/>
    </source>
</evidence>
<evidence type="ECO:0000313" key="2">
    <source>
        <dbReference type="EMBL" id="RNA44529.1"/>
    </source>
</evidence>
<dbReference type="GO" id="GO:0003924">
    <property type="term" value="F:GTPase activity"/>
    <property type="evidence" value="ECO:0007669"/>
    <property type="project" value="InterPro"/>
</dbReference>
<organism evidence="2 3">
    <name type="scientific">Brachionus plicatilis</name>
    <name type="common">Marine rotifer</name>
    <name type="synonym">Brachionus muelleri</name>
    <dbReference type="NCBI Taxonomy" id="10195"/>
    <lineage>
        <taxon>Eukaryota</taxon>
        <taxon>Metazoa</taxon>
        <taxon>Spiralia</taxon>
        <taxon>Gnathifera</taxon>
        <taxon>Rotifera</taxon>
        <taxon>Eurotatoria</taxon>
        <taxon>Monogononta</taxon>
        <taxon>Pseudotrocha</taxon>
        <taxon>Ploima</taxon>
        <taxon>Brachionidae</taxon>
        <taxon>Brachionus</taxon>
    </lineage>
</organism>